<keyword evidence="4" id="KW-1185">Reference proteome</keyword>
<dbReference type="Pfam" id="PF14722">
    <property type="entry name" value="KRAP_IP3R_bind"/>
    <property type="match status" value="1"/>
</dbReference>
<evidence type="ECO:0000313" key="3">
    <source>
        <dbReference type="EMBL" id="KAK1794646.1"/>
    </source>
</evidence>
<name>A0AAD8Z902_9TELE</name>
<dbReference type="Proteomes" id="UP001239994">
    <property type="component" value="Unassembled WGS sequence"/>
</dbReference>
<feature type="region of interest" description="Disordered" evidence="1">
    <location>
        <begin position="760"/>
        <end position="779"/>
    </location>
</feature>
<reference evidence="3" key="1">
    <citation type="submission" date="2023-03" db="EMBL/GenBank/DDBJ databases">
        <title>Electrophorus voltai genome.</title>
        <authorList>
            <person name="Bian C."/>
        </authorList>
    </citation>
    <scope>NUCLEOTIDE SEQUENCE</scope>
    <source>
        <strain evidence="3">CB-2022</strain>
        <tissue evidence="3">Muscle</tissue>
    </source>
</reference>
<feature type="compositionally biased region" description="Polar residues" evidence="1">
    <location>
        <begin position="318"/>
        <end position="341"/>
    </location>
</feature>
<feature type="domain" description="ITPR-interacting" evidence="2">
    <location>
        <begin position="1"/>
        <end position="131"/>
    </location>
</feature>
<dbReference type="SMART" id="SM01257">
    <property type="entry name" value="KRAP_IP3R_bind"/>
    <property type="match status" value="1"/>
</dbReference>
<dbReference type="AlphaFoldDB" id="A0AAD8Z902"/>
<feature type="compositionally biased region" description="Pro residues" evidence="1">
    <location>
        <begin position="541"/>
        <end position="550"/>
    </location>
</feature>
<feature type="compositionally biased region" description="Polar residues" evidence="1">
    <location>
        <begin position="198"/>
        <end position="212"/>
    </location>
</feature>
<organism evidence="3 4">
    <name type="scientific">Electrophorus voltai</name>
    <dbReference type="NCBI Taxonomy" id="2609070"/>
    <lineage>
        <taxon>Eukaryota</taxon>
        <taxon>Metazoa</taxon>
        <taxon>Chordata</taxon>
        <taxon>Craniata</taxon>
        <taxon>Vertebrata</taxon>
        <taxon>Euteleostomi</taxon>
        <taxon>Actinopterygii</taxon>
        <taxon>Neopterygii</taxon>
        <taxon>Teleostei</taxon>
        <taxon>Ostariophysi</taxon>
        <taxon>Gymnotiformes</taxon>
        <taxon>Gymnotoidei</taxon>
        <taxon>Gymnotidae</taxon>
        <taxon>Electrophorus</taxon>
    </lineage>
</organism>
<dbReference type="InterPro" id="IPR043444">
    <property type="entry name" value="TESPA1-like"/>
</dbReference>
<dbReference type="PANTHER" id="PTHR17469:SF14">
    <property type="entry name" value="PROTEIN ITPRID1"/>
    <property type="match status" value="1"/>
</dbReference>
<gene>
    <name evidence="3" type="ORF">P4O66_001362</name>
</gene>
<dbReference type="PANTHER" id="PTHR17469">
    <property type="entry name" value="SPERM SPECIFIC ANTIGEN 2-RELATED"/>
    <property type="match status" value="1"/>
</dbReference>
<feature type="region of interest" description="Disordered" evidence="1">
    <location>
        <begin position="94"/>
        <end position="116"/>
    </location>
</feature>
<feature type="compositionally biased region" description="Basic and acidic residues" evidence="1">
    <location>
        <begin position="807"/>
        <end position="823"/>
    </location>
</feature>
<feature type="region of interest" description="Disordered" evidence="1">
    <location>
        <begin position="316"/>
        <end position="383"/>
    </location>
</feature>
<dbReference type="EMBL" id="JAROKS010000016">
    <property type="protein sequence ID" value="KAK1794646.1"/>
    <property type="molecule type" value="Genomic_DNA"/>
</dbReference>
<evidence type="ECO:0000313" key="4">
    <source>
        <dbReference type="Proteomes" id="UP001239994"/>
    </source>
</evidence>
<feature type="region of interest" description="Disordered" evidence="1">
    <location>
        <begin position="128"/>
        <end position="226"/>
    </location>
</feature>
<comment type="caution">
    <text evidence="3">The sequence shown here is derived from an EMBL/GenBank/DDBJ whole genome shotgun (WGS) entry which is preliminary data.</text>
</comment>
<feature type="region of interest" description="Disordered" evidence="1">
    <location>
        <begin position="493"/>
        <end position="562"/>
    </location>
</feature>
<proteinExistence type="predicted"/>
<feature type="compositionally biased region" description="Low complexity" evidence="1">
    <location>
        <begin position="132"/>
        <end position="143"/>
    </location>
</feature>
<evidence type="ECO:0000256" key="1">
    <source>
        <dbReference type="SAM" id="MobiDB-lite"/>
    </source>
</evidence>
<feature type="region of interest" description="Disordered" evidence="1">
    <location>
        <begin position="803"/>
        <end position="842"/>
    </location>
</feature>
<sequence length="864" mass="95447">MQHSKKSVMDVLNLWQDDPEELLLDLGFGVEEPDITVRIPARFINHQSKARGIDIQLFLEAQKNRIDIENPDVRNRFRQLEVLQQVTTAFSSLVGGSAQGADRPMEPPVSAETRERRRRLGMLLRKASKKTLSQLPSSQDQQPLSPPMVGPATSPDLPADPPLDRRSPMKRAKQCPPDSASLSPLAEEQGSVPEAAAPTTSFPLPQKKNSNLKGGREVQSFASPLTYTQKSRREMAESFELEEIQSFDEGSIAGSPDPLGSGRACLHQVSSCVVRTNSCQSDSSGFLEEPCVPAVLQHPSPGPDSDLMKVLSAISGDGTDNQQRSVDQQEIEFSSSDQQSPGRLLKHTDSSITDSNTDPAMEPAPNEPLMREGETAESLLQEDDQTDCLVYMDVVQKDIAHEDVGKSNLAQGDPVSSPPAMALEGDSQTEILKSDHTVLNMWSSTTHEDANMETENVADPSTEPTEVNNVGWCLGCSVSVQMQTGLASVSQRSLRKGMSHNSSLDHIPISDVQPEREASSLRSVSYGAVDNLSNPTHCTTPPLPELPAPLPHMRHSQESPEEIRSFRLRSPAQVGGLSYEEDELSKGTLWAGSPCCCSCDHNCRCCCQNWARPLQSSASQNRPHKAASLPYSLDELEDMMRCMRRFWRVLSEIEERLEEEQASVLSSMSDAYRAEVREVLELRAAVKQEAGMLEQQLTDLAHAYDDSIKMKLNRLLDEQSHLYSQLSITSSDTPLTGHTPTRSVGIQCCLLPVMNNTQSFLSQGPTNDTNYAQDSGWSPNSKGDKLDFVGFIKSLKDLSIDEDTEMEREKHSSEDHQQDELGQKKPRRKDTPVLNSPPLIPGVRLMKGETRLIHLEDAEKEEKK</sequence>
<protein>
    <recommendedName>
        <fullName evidence="2">ITPR-interacting domain-containing protein</fullName>
    </recommendedName>
</protein>
<accession>A0AAD8Z902</accession>
<evidence type="ECO:0000259" key="2">
    <source>
        <dbReference type="SMART" id="SM01257"/>
    </source>
</evidence>
<dbReference type="GO" id="GO:0005102">
    <property type="term" value="F:signaling receptor binding"/>
    <property type="evidence" value="ECO:0007669"/>
    <property type="project" value="InterPro"/>
</dbReference>
<dbReference type="InterPro" id="IPR029325">
    <property type="entry name" value="ITPR-bd"/>
</dbReference>